<dbReference type="HOGENOM" id="CLU_1476044_0_0_1"/>
<evidence type="ECO:0000313" key="2">
    <source>
        <dbReference type="EMBL" id="KIJ37963.1"/>
    </source>
</evidence>
<reference evidence="2 3" key="1">
    <citation type="submission" date="2014-06" db="EMBL/GenBank/DDBJ databases">
        <title>Evolutionary Origins and Diversification of the Mycorrhizal Mutualists.</title>
        <authorList>
            <consortium name="DOE Joint Genome Institute"/>
            <consortium name="Mycorrhizal Genomics Consortium"/>
            <person name="Kohler A."/>
            <person name="Kuo A."/>
            <person name="Nagy L.G."/>
            <person name="Floudas D."/>
            <person name="Copeland A."/>
            <person name="Barry K.W."/>
            <person name="Cichocki N."/>
            <person name="Veneault-Fourrey C."/>
            <person name="LaButti K."/>
            <person name="Lindquist E.A."/>
            <person name="Lipzen A."/>
            <person name="Lundell T."/>
            <person name="Morin E."/>
            <person name="Murat C."/>
            <person name="Riley R."/>
            <person name="Ohm R."/>
            <person name="Sun H."/>
            <person name="Tunlid A."/>
            <person name="Henrissat B."/>
            <person name="Grigoriev I.V."/>
            <person name="Hibbett D.S."/>
            <person name="Martin F."/>
        </authorList>
    </citation>
    <scope>NUCLEOTIDE SEQUENCE [LARGE SCALE GENOMIC DNA]</scope>
    <source>
        <strain evidence="2 3">SS14</strain>
    </source>
</reference>
<sequence>MQWESLVAEGAAGRSVSRALATPIPSFSTIPSSSMVTTPAAPRLTIPPLTDSERSQVTDLGGCWKCRKVPSDVGWTNHVGRICPGDAARGILPGRDFIPVKEAVGMVLVPDGEDQPDHGRQYVDFVMGGFDKNGEDQPETEIAQCYLDDSTDEEDSDSLESPVPLSPHHMSSNLFSSFHSSFC</sequence>
<proteinExistence type="predicted"/>
<name>A0A0C9U4U6_SPHS4</name>
<feature type="region of interest" description="Disordered" evidence="1">
    <location>
        <begin position="147"/>
        <end position="166"/>
    </location>
</feature>
<dbReference type="AlphaFoldDB" id="A0A0C9U4U6"/>
<gene>
    <name evidence="2" type="ORF">M422DRAFT_50166</name>
</gene>
<dbReference type="OrthoDB" id="4742101at2759"/>
<evidence type="ECO:0000256" key="1">
    <source>
        <dbReference type="SAM" id="MobiDB-lite"/>
    </source>
</evidence>
<protein>
    <submittedName>
        <fullName evidence="2">Uncharacterized protein</fullName>
    </submittedName>
</protein>
<dbReference type="Proteomes" id="UP000054279">
    <property type="component" value="Unassembled WGS sequence"/>
</dbReference>
<evidence type="ECO:0000313" key="3">
    <source>
        <dbReference type="Proteomes" id="UP000054279"/>
    </source>
</evidence>
<keyword evidence="3" id="KW-1185">Reference proteome</keyword>
<accession>A0A0C9U4U6</accession>
<organism evidence="2 3">
    <name type="scientific">Sphaerobolus stellatus (strain SS14)</name>
    <dbReference type="NCBI Taxonomy" id="990650"/>
    <lineage>
        <taxon>Eukaryota</taxon>
        <taxon>Fungi</taxon>
        <taxon>Dikarya</taxon>
        <taxon>Basidiomycota</taxon>
        <taxon>Agaricomycotina</taxon>
        <taxon>Agaricomycetes</taxon>
        <taxon>Phallomycetidae</taxon>
        <taxon>Geastrales</taxon>
        <taxon>Sphaerobolaceae</taxon>
        <taxon>Sphaerobolus</taxon>
    </lineage>
</organism>
<dbReference type="EMBL" id="KN837164">
    <property type="protein sequence ID" value="KIJ37963.1"/>
    <property type="molecule type" value="Genomic_DNA"/>
</dbReference>
<feature type="compositionally biased region" description="Acidic residues" evidence="1">
    <location>
        <begin position="149"/>
        <end position="158"/>
    </location>
</feature>